<sequence>MGLFKRKKDEDETGWRVERGAGDGDGMEHRWRLRMDRVDSSVVTQHRPTLEAAAHKRGQTLHGYCEWVALMPEHELHHWRDRLIDGVATEEEAVLYDAWLDVRHTLREEQLRAPGTPWDL</sequence>
<dbReference type="Proteomes" id="UP000054804">
    <property type="component" value="Unassembled WGS sequence"/>
</dbReference>
<evidence type="ECO:0000256" key="1">
    <source>
        <dbReference type="SAM" id="MobiDB-lite"/>
    </source>
</evidence>
<evidence type="ECO:0000313" key="2">
    <source>
        <dbReference type="EMBL" id="KUF19495.1"/>
    </source>
</evidence>
<keyword evidence="3" id="KW-1185">Reference proteome</keyword>
<feature type="compositionally biased region" description="Basic and acidic residues" evidence="1">
    <location>
        <begin position="7"/>
        <end position="26"/>
    </location>
</feature>
<dbReference type="AlphaFoldDB" id="A0A0W7X9U1"/>
<comment type="caution">
    <text evidence="2">The sequence shown here is derived from an EMBL/GenBank/DDBJ whole genome shotgun (WGS) entry which is preliminary data.</text>
</comment>
<gene>
    <name evidence="2" type="ORF">AT728_03680</name>
</gene>
<name>A0A0W7X9U1_9ACTN</name>
<dbReference type="EMBL" id="LOCL01000026">
    <property type="protein sequence ID" value="KUF19495.1"/>
    <property type="molecule type" value="Genomic_DNA"/>
</dbReference>
<accession>A0A0W7X9U1</accession>
<organism evidence="2 3">
    <name type="scientific">Streptomyces silvensis</name>
    <dbReference type="NCBI Taxonomy" id="1765722"/>
    <lineage>
        <taxon>Bacteria</taxon>
        <taxon>Bacillati</taxon>
        <taxon>Actinomycetota</taxon>
        <taxon>Actinomycetes</taxon>
        <taxon>Kitasatosporales</taxon>
        <taxon>Streptomycetaceae</taxon>
        <taxon>Streptomyces</taxon>
    </lineage>
</organism>
<reference evidence="2 3" key="1">
    <citation type="submission" date="2015-12" db="EMBL/GenBank/DDBJ databases">
        <title>Draft genome sequence of Streptomyces silvensis ATCC 53525, a producer of novel hormone antagonists.</title>
        <authorList>
            <person name="Johnston C.W."/>
            <person name="Li Y."/>
            <person name="Magarvey N.A."/>
        </authorList>
    </citation>
    <scope>NUCLEOTIDE SEQUENCE [LARGE SCALE GENOMIC DNA]</scope>
    <source>
        <strain evidence="2 3">ATCC 53525</strain>
    </source>
</reference>
<feature type="region of interest" description="Disordered" evidence="1">
    <location>
        <begin position="1"/>
        <end position="26"/>
    </location>
</feature>
<proteinExistence type="predicted"/>
<evidence type="ECO:0000313" key="3">
    <source>
        <dbReference type="Proteomes" id="UP000054804"/>
    </source>
</evidence>
<protein>
    <submittedName>
        <fullName evidence="2">Uncharacterized protein</fullName>
    </submittedName>
</protein>